<reference evidence="7" key="1">
    <citation type="submission" date="2021-01" db="EMBL/GenBank/DDBJ databases">
        <authorList>
            <consortium name="Aspergillus puulaauensis MK2 genome sequencing consortium"/>
            <person name="Kazuki M."/>
            <person name="Futagami T."/>
        </authorList>
    </citation>
    <scope>NUCLEOTIDE SEQUENCE</scope>
    <source>
        <strain evidence="7">MK2</strain>
    </source>
</reference>
<dbReference type="KEGG" id="apuu:APUU_12356A"/>
<keyword evidence="4 6" id="KW-0472">Membrane</keyword>
<dbReference type="OrthoDB" id="3692311at2759"/>
<evidence type="ECO:0000313" key="8">
    <source>
        <dbReference type="Proteomes" id="UP000654913"/>
    </source>
</evidence>
<dbReference type="InterPro" id="IPR051694">
    <property type="entry name" value="Immunoregulatory_rcpt-like"/>
</dbReference>
<proteinExistence type="predicted"/>
<evidence type="ECO:0000256" key="6">
    <source>
        <dbReference type="SAM" id="Phobius"/>
    </source>
</evidence>
<evidence type="ECO:0000256" key="2">
    <source>
        <dbReference type="ARBA" id="ARBA00022692"/>
    </source>
</evidence>
<dbReference type="Proteomes" id="UP000654913">
    <property type="component" value="Chromosome 1"/>
</dbReference>
<comment type="subcellular location">
    <subcellularLocation>
        <location evidence="1">Membrane</location>
        <topology evidence="1">Single-pass membrane protein</topology>
    </subcellularLocation>
</comment>
<evidence type="ECO:0000256" key="3">
    <source>
        <dbReference type="ARBA" id="ARBA00022989"/>
    </source>
</evidence>
<evidence type="ECO:0000256" key="5">
    <source>
        <dbReference type="SAM" id="MobiDB-lite"/>
    </source>
</evidence>
<feature type="transmembrane region" description="Helical" evidence="6">
    <location>
        <begin position="150"/>
        <end position="173"/>
    </location>
</feature>
<evidence type="ECO:0000313" key="7">
    <source>
        <dbReference type="EMBL" id="BCS19528.1"/>
    </source>
</evidence>
<feature type="region of interest" description="Disordered" evidence="5">
    <location>
        <begin position="256"/>
        <end position="294"/>
    </location>
</feature>
<organism evidence="7 8">
    <name type="scientific">Aspergillus puulaauensis</name>
    <dbReference type="NCBI Taxonomy" id="1220207"/>
    <lineage>
        <taxon>Eukaryota</taxon>
        <taxon>Fungi</taxon>
        <taxon>Dikarya</taxon>
        <taxon>Ascomycota</taxon>
        <taxon>Pezizomycotina</taxon>
        <taxon>Eurotiomycetes</taxon>
        <taxon>Eurotiomycetidae</taxon>
        <taxon>Eurotiales</taxon>
        <taxon>Aspergillaceae</taxon>
        <taxon>Aspergillus</taxon>
    </lineage>
</organism>
<dbReference type="GeneID" id="64969533"/>
<keyword evidence="2 6" id="KW-0812">Transmembrane</keyword>
<evidence type="ECO:0000256" key="4">
    <source>
        <dbReference type="ARBA" id="ARBA00023136"/>
    </source>
</evidence>
<name>A0A7R7XE12_9EURO</name>
<dbReference type="GO" id="GO:0016020">
    <property type="term" value="C:membrane"/>
    <property type="evidence" value="ECO:0007669"/>
    <property type="project" value="UniProtKB-SubCell"/>
</dbReference>
<gene>
    <name evidence="7" type="ORF">APUU_12356A</name>
</gene>
<feature type="region of interest" description="Disordered" evidence="5">
    <location>
        <begin position="181"/>
        <end position="210"/>
    </location>
</feature>
<sequence length="294" mass="30796">MSASTDSDCGSGSKSCTFTCPAGGTWYVCPDEPYFVGCCSSDPCSNTNSNNTSPCPNIHPASFDTAIYDSLVPNNCIDTTSDNWYTCTGTDQPFIGCCASNACAETTGCPEDDVRAAAWSSSRDDQFTLFQDADPNDDNGGGDDGLGGGAIAGIVVGAVAAVVIVIALVWWFLRRRKMQRQDTLTGKSSGNQYPPSPYQDSHFSSPGPTAVGTNAGYLSVSGVSSNPSSPPLPSESGRVISELYSNNGDEQHLYNQGSGQHGLGVFGANPQIMPELDNTSKPAQVHELDGGDRR</sequence>
<reference evidence="7" key="2">
    <citation type="submission" date="2021-02" db="EMBL/GenBank/DDBJ databases">
        <title>Aspergillus puulaauensis MK2 genome sequence.</title>
        <authorList>
            <person name="Futagami T."/>
            <person name="Mori K."/>
            <person name="Kadooka C."/>
            <person name="Tanaka T."/>
        </authorList>
    </citation>
    <scope>NUCLEOTIDE SEQUENCE</scope>
    <source>
        <strain evidence="7">MK2</strain>
    </source>
</reference>
<protein>
    <submittedName>
        <fullName evidence="7">Uncharacterized protein</fullName>
    </submittedName>
</protein>
<keyword evidence="8" id="KW-1185">Reference proteome</keyword>
<dbReference type="PANTHER" id="PTHR15549">
    <property type="entry name" value="PAIRED IMMUNOGLOBULIN-LIKE TYPE 2 RECEPTOR"/>
    <property type="match status" value="1"/>
</dbReference>
<feature type="compositionally biased region" description="Basic and acidic residues" evidence="5">
    <location>
        <begin position="284"/>
        <end position="294"/>
    </location>
</feature>
<dbReference type="GO" id="GO:0071944">
    <property type="term" value="C:cell periphery"/>
    <property type="evidence" value="ECO:0007669"/>
    <property type="project" value="UniProtKB-ARBA"/>
</dbReference>
<keyword evidence="3 6" id="KW-1133">Transmembrane helix</keyword>
<dbReference type="EMBL" id="AP024443">
    <property type="protein sequence ID" value="BCS19528.1"/>
    <property type="molecule type" value="Genomic_DNA"/>
</dbReference>
<accession>A0A7R7XE12</accession>
<dbReference type="AlphaFoldDB" id="A0A7R7XE12"/>
<feature type="compositionally biased region" description="Polar residues" evidence="5">
    <location>
        <begin position="181"/>
        <end position="207"/>
    </location>
</feature>
<evidence type="ECO:0000256" key="1">
    <source>
        <dbReference type="ARBA" id="ARBA00004167"/>
    </source>
</evidence>
<dbReference type="RefSeq" id="XP_041551722.1">
    <property type="nucleotide sequence ID" value="XM_041698548.1"/>
</dbReference>